<dbReference type="InterPro" id="IPR025510">
    <property type="entry name" value="DUF4397"/>
</dbReference>
<feature type="domain" description="DUF4397" evidence="2">
    <location>
        <begin position="38"/>
        <end position="150"/>
    </location>
</feature>
<proteinExistence type="predicted"/>
<dbReference type="OrthoDB" id="9792011at2"/>
<evidence type="ECO:0000313" key="3">
    <source>
        <dbReference type="EMBL" id="TWI95093.1"/>
    </source>
</evidence>
<protein>
    <submittedName>
        <fullName evidence="3">Uncharacterized protein DUF4397</fullName>
    </submittedName>
</protein>
<keyword evidence="4" id="KW-1185">Reference proteome</keyword>
<sequence>MKTTLIYKKLFTGLAFFMAAVAISSCKKNTIDPSGQFNIKVVNAAATSGAQSFTLANNVLISGGLNFTDVSDYINAPSGKNMTMQFKNAGTNNVYASGSLYTTNGVDFTVFLAGQGSNARVKAFQDDSGAPNNGQVKIRFIDLSNNVPSVLTVKNSSGGNLVNTLVRDVASGYQYINPGSLSIQFTDIASGDNVGNFTVSDLVAGKIYTFYLTDAADGSLLMNTILYN</sequence>
<dbReference type="AlphaFoldDB" id="A0A562TNT4"/>
<gene>
    <name evidence="3" type="ORF">JN11_04522</name>
</gene>
<reference evidence="3 4" key="1">
    <citation type="submission" date="2019-07" db="EMBL/GenBank/DDBJ databases">
        <title>Genomic Encyclopedia of Archaeal and Bacterial Type Strains, Phase II (KMG-II): from individual species to whole genera.</title>
        <authorList>
            <person name="Goeker M."/>
        </authorList>
    </citation>
    <scope>NUCLEOTIDE SEQUENCE [LARGE SCALE GENOMIC DNA]</scope>
    <source>
        <strain evidence="3 4">ATCC BAA-1854</strain>
    </source>
</reference>
<dbReference type="RefSeq" id="WP_144916257.1">
    <property type="nucleotide sequence ID" value="NZ_VLLI01000017.1"/>
</dbReference>
<dbReference type="Proteomes" id="UP000317010">
    <property type="component" value="Unassembled WGS sequence"/>
</dbReference>
<evidence type="ECO:0000313" key="4">
    <source>
        <dbReference type="Proteomes" id="UP000317010"/>
    </source>
</evidence>
<accession>A0A562TNT4</accession>
<evidence type="ECO:0000259" key="2">
    <source>
        <dbReference type="Pfam" id="PF14344"/>
    </source>
</evidence>
<dbReference type="EMBL" id="VLLI01000017">
    <property type="protein sequence ID" value="TWI95093.1"/>
    <property type="molecule type" value="Genomic_DNA"/>
</dbReference>
<evidence type="ECO:0000256" key="1">
    <source>
        <dbReference type="SAM" id="SignalP"/>
    </source>
</evidence>
<comment type="caution">
    <text evidence="3">The sequence shown here is derived from an EMBL/GenBank/DDBJ whole genome shotgun (WGS) entry which is preliminary data.</text>
</comment>
<name>A0A562TNT4_9SPHI</name>
<feature type="chain" id="PRO_5022002435" evidence="1">
    <location>
        <begin position="25"/>
        <end position="228"/>
    </location>
</feature>
<feature type="signal peptide" evidence="1">
    <location>
        <begin position="1"/>
        <end position="24"/>
    </location>
</feature>
<organism evidence="3 4">
    <name type="scientific">Mucilaginibacter frigoritolerans</name>
    <dbReference type="NCBI Taxonomy" id="652788"/>
    <lineage>
        <taxon>Bacteria</taxon>
        <taxon>Pseudomonadati</taxon>
        <taxon>Bacteroidota</taxon>
        <taxon>Sphingobacteriia</taxon>
        <taxon>Sphingobacteriales</taxon>
        <taxon>Sphingobacteriaceae</taxon>
        <taxon>Mucilaginibacter</taxon>
    </lineage>
</organism>
<dbReference type="PROSITE" id="PS51257">
    <property type="entry name" value="PROKAR_LIPOPROTEIN"/>
    <property type="match status" value="1"/>
</dbReference>
<keyword evidence="1" id="KW-0732">Signal</keyword>
<dbReference type="Pfam" id="PF14344">
    <property type="entry name" value="DUF4397"/>
    <property type="match status" value="1"/>
</dbReference>